<sequence>MSVTNSVLITSSSVPLLAWPSRGVGTVVIEDCMTPILSLIQRLFSLLMVENH</sequence>
<dbReference type="EMBL" id="CAJVPV010000096">
    <property type="protein sequence ID" value="CAG8442470.1"/>
    <property type="molecule type" value="Genomic_DNA"/>
</dbReference>
<protein>
    <submittedName>
        <fullName evidence="1">9278_t:CDS:1</fullName>
    </submittedName>
</protein>
<dbReference type="AlphaFoldDB" id="A0A9N8YR87"/>
<accession>A0A9N8YR87</accession>
<organism evidence="1 2">
    <name type="scientific">Acaulospora morrowiae</name>
    <dbReference type="NCBI Taxonomy" id="94023"/>
    <lineage>
        <taxon>Eukaryota</taxon>
        <taxon>Fungi</taxon>
        <taxon>Fungi incertae sedis</taxon>
        <taxon>Mucoromycota</taxon>
        <taxon>Glomeromycotina</taxon>
        <taxon>Glomeromycetes</taxon>
        <taxon>Diversisporales</taxon>
        <taxon>Acaulosporaceae</taxon>
        <taxon>Acaulospora</taxon>
    </lineage>
</organism>
<keyword evidence="2" id="KW-1185">Reference proteome</keyword>
<dbReference type="Proteomes" id="UP000789342">
    <property type="component" value="Unassembled WGS sequence"/>
</dbReference>
<evidence type="ECO:0000313" key="2">
    <source>
        <dbReference type="Proteomes" id="UP000789342"/>
    </source>
</evidence>
<evidence type="ECO:0000313" key="1">
    <source>
        <dbReference type="EMBL" id="CAG8442470.1"/>
    </source>
</evidence>
<comment type="caution">
    <text evidence="1">The sequence shown here is derived from an EMBL/GenBank/DDBJ whole genome shotgun (WGS) entry which is preliminary data.</text>
</comment>
<reference evidence="1" key="1">
    <citation type="submission" date="2021-06" db="EMBL/GenBank/DDBJ databases">
        <authorList>
            <person name="Kallberg Y."/>
            <person name="Tangrot J."/>
            <person name="Rosling A."/>
        </authorList>
    </citation>
    <scope>NUCLEOTIDE SEQUENCE</scope>
    <source>
        <strain evidence="1">CL551</strain>
    </source>
</reference>
<proteinExistence type="predicted"/>
<gene>
    <name evidence="1" type="ORF">AMORRO_LOCUS389</name>
</gene>
<name>A0A9N8YR87_9GLOM</name>